<keyword evidence="2" id="KW-1185">Reference proteome</keyword>
<dbReference type="Pfam" id="PF13177">
    <property type="entry name" value="DNA_pol3_delta2"/>
    <property type="match status" value="1"/>
</dbReference>
<dbReference type="InterPro" id="IPR027417">
    <property type="entry name" value="P-loop_NTPase"/>
</dbReference>
<name>A0A0A8E7C4_MESFC</name>
<organism evidence="1 2">
    <name type="scientific">Mesomycoplasma flocculare ATCC 27399</name>
    <dbReference type="NCBI Taxonomy" id="743971"/>
    <lineage>
        <taxon>Bacteria</taxon>
        <taxon>Bacillati</taxon>
        <taxon>Mycoplasmatota</taxon>
        <taxon>Mycoplasmoidales</taxon>
        <taxon>Metamycoplasmataceae</taxon>
        <taxon>Mesomycoplasma</taxon>
    </lineage>
</organism>
<proteinExistence type="predicted"/>
<dbReference type="InterPro" id="IPR050238">
    <property type="entry name" value="DNA_Rep/Repair_Clamp_Loader"/>
</dbReference>
<dbReference type="AlphaFoldDB" id="A0A0A8E7C4"/>
<evidence type="ECO:0000313" key="2">
    <source>
        <dbReference type="Proteomes" id="UP000031129"/>
    </source>
</evidence>
<dbReference type="KEGG" id="mfq:MYF_01875"/>
<dbReference type="STRING" id="743971.MYF_01875"/>
<dbReference type="PANTHER" id="PTHR11669">
    <property type="entry name" value="REPLICATION FACTOR C / DNA POLYMERASE III GAMMA-TAU SUBUNIT"/>
    <property type="match status" value="1"/>
</dbReference>
<dbReference type="Gene3D" id="3.40.50.300">
    <property type="entry name" value="P-loop containing nucleotide triphosphate hydrolases"/>
    <property type="match status" value="1"/>
</dbReference>
<dbReference type="SUPFAM" id="SSF52540">
    <property type="entry name" value="P-loop containing nucleoside triphosphate hydrolases"/>
    <property type="match status" value="1"/>
</dbReference>
<sequence>MLIDKNNWTTFLNNLDKIEQAPHAILLISNYTNLLENKIKEFLNNFNHKYEIFLYDILDKNLSKQEFIQEVNKLYFSSFSNYQTKIFILKNIENAHISLLNAFLKILEDPPNSTYFLLTTKSQNLIISTVVSRCQVFWFNEFDQQKDIKKKLDKWKKSHYNLVYSKIFPNFEIAVNAIENVSDEDLKKLESFFHDLIKNKTKFLIFLNKTLTKENAFVFIKILLFYFKSIFLDNMKKNLNYSKKNKFPVLNFKKITNILQTAHKFLSSLNSNENFNVQKSAFLVRMNIILS</sequence>
<dbReference type="RefSeq" id="WP_002557550.1">
    <property type="nucleotide sequence ID" value="NZ_CP007585.1"/>
</dbReference>
<protein>
    <submittedName>
        <fullName evidence="1">DNA polymerase III subunit delta</fullName>
    </submittedName>
</protein>
<dbReference type="NCBIfam" id="NF005515">
    <property type="entry name" value="PRK07132.1"/>
    <property type="match status" value="1"/>
</dbReference>
<dbReference type="EMBL" id="CP007585">
    <property type="protein sequence ID" value="AJC49889.1"/>
    <property type="molecule type" value="Genomic_DNA"/>
</dbReference>
<reference evidence="1 2" key="1">
    <citation type="journal article" date="2015" name="Genome Announc.">
        <title>Complete Genome Sequence of Mycoplasma flocculare Strain Ms42T (ATCC 27399T).</title>
        <authorList>
            <person name="Calcutt M.J."/>
            <person name="Foecking M.F."/>
            <person name="Heidari M.B."/>
            <person name="McIntosh M.A."/>
        </authorList>
    </citation>
    <scope>NUCLEOTIDE SEQUENCE [LARGE SCALE GENOMIC DNA]</scope>
    <source>
        <strain evidence="2">ATCC 27399</strain>
    </source>
</reference>
<dbReference type="GO" id="GO:0006261">
    <property type="term" value="P:DNA-templated DNA replication"/>
    <property type="evidence" value="ECO:0007669"/>
    <property type="project" value="TreeGrafter"/>
</dbReference>
<dbReference type="HOGENOM" id="CLU_955861_0_0_14"/>
<dbReference type="Proteomes" id="UP000031129">
    <property type="component" value="Chromosome"/>
</dbReference>
<accession>A0A0A8E7C4</accession>
<dbReference type="OrthoDB" id="9811073at2"/>
<gene>
    <name evidence="1" type="primary">holB</name>
    <name evidence="1" type="ORF">MYF_01875</name>
</gene>
<dbReference type="PANTHER" id="PTHR11669:SF0">
    <property type="entry name" value="PROTEIN STICHEL-LIKE 2"/>
    <property type="match status" value="1"/>
</dbReference>
<evidence type="ECO:0000313" key="1">
    <source>
        <dbReference type="EMBL" id="AJC49889.1"/>
    </source>
</evidence>